<keyword evidence="2" id="KW-1185">Reference proteome</keyword>
<protein>
    <submittedName>
        <fullName evidence="1">Uncharacterized protein</fullName>
    </submittedName>
</protein>
<accession>A0ACC0N757</accession>
<proteinExistence type="predicted"/>
<evidence type="ECO:0000313" key="1">
    <source>
        <dbReference type="EMBL" id="KAI8549101.1"/>
    </source>
</evidence>
<dbReference type="EMBL" id="CM046393">
    <property type="protein sequence ID" value="KAI8549101.1"/>
    <property type="molecule type" value="Genomic_DNA"/>
</dbReference>
<gene>
    <name evidence="1" type="ORF">RHMOL_Rhmol06G0000500</name>
</gene>
<sequence>MQAQGRATSRSKRTRSPPQKKLAGRTPVPVVTSQRQTRSSLPATASKEAARQAAVCAEEQFRIAVHKRPAPEEQRAQKKPSWSCFRLLRMKRKVMEKRRKMRKREKRRKSTHPSAAIPMTQLMIRSTRRIPRRELMMMMTMVMTTAVILA</sequence>
<evidence type="ECO:0000313" key="2">
    <source>
        <dbReference type="Proteomes" id="UP001062846"/>
    </source>
</evidence>
<dbReference type="Proteomes" id="UP001062846">
    <property type="component" value="Chromosome 6"/>
</dbReference>
<name>A0ACC0N757_RHOML</name>
<organism evidence="1 2">
    <name type="scientific">Rhododendron molle</name>
    <name type="common">Chinese azalea</name>
    <name type="synonym">Azalea mollis</name>
    <dbReference type="NCBI Taxonomy" id="49168"/>
    <lineage>
        <taxon>Eukaryota</taxon>
        <taxon>Viridiplantae</taxon>
        <taxon>Streptophyta</taxon>
        <taxon>Embryophyta</taxon>
        <taxon>Tracheophyta</taxon>
        <taxon>Spermatophyta</taxon>
        <taxon>Magnoliopsida</taxon>
        <taxon>eudicotyledons</taxon>
        <taxon>Gunneridae</taxon>
        <taxon>Pentapetalae</taxon>
        <taxon>asterids</taxon>
        <taxon>Ericales</taxon>
        <taxon>Ericaceae</taxon>
        <taxon>Ericoideae</taxon>
        <taxon>Rhodoreae</taxon>
        <taxon>Rhododendron</taxon>
    </lineage>
</organism>
<comment type="caution">
    <text evidence="1">The sequence shown here is derived from an EMBL/GenBank/DDBJ whole genome shotgun (WGS) entry which is preliminary data.</text>
</comment>
<reference evidence="1" key="1">
    <citation type="submission" date="2022-02" db="EMBL/GenBank/DDBJ databases">
        <title>Plant Genome Project.</title>
        <authorList>
            <person name="Zhang R.-G."/>
        </authorList>
    </citation>
    <scope>NUCLEOTIDE SEQUENCE</scope>
    <source>
        <strain evidence="1">AT1</strain>
    </source>
</reference>